<keyword evidence="2" id="KW-1185">Reference proteome</keyword>
<dbReference type="GO" id="GO:0090730">
    <property type="term" value="C:Las1 complex"/>
    <property type="evidence" value="ECO:0007669"/>
    <property type="project" value="InterPro"/>
</dbReference>
<dbReference type="GO" id="GO:0004519">
    <property type="term" value="F:endonuclease activity"/>
    <property type="evidence" value="ECO:0007669"/>
    <property type="project" value="InterPro"/>
</dbReference>
<sequence length="608" mass="68521">MEAAALLGFKEVPNLEDDTKSSNSRKLVPWLNWNEWLFVRDALFSDSHHSLSSALKRISSWRSRGSLPVLIDVTASIVEIQHMDPFFRQDQLNDGAGSVSEEVLANLYCMAIVRLVNGAVEKTRKKELVSIAVAAEEIGIPRMLIDIRHEGSHRELPSLKVVRSASIKALDWLKSYYWEPQSKAIPFQGEGNANVKKEIKSLIRELAICLKVSESPESSASLVKGKRPKKQITKILKSVLRLYSSFSSEIVSVLLNYLLKSLSSSEFKKNVDDACVGPSIENVLADWKPIILKLYNKEPELLLNLIKEVLHMIETQADMKCGEDYPGIGISNSREEFHRSSYLSSLFAWLVRILCKKPSATANMSKNVLHELVRKCLLISHLCNKQVTDSALHLAELMDDISLLKKVQLLSGLASSNVFDNADDQSSLLNSTNISQFEESIREAYKKLELVKQQVVRNKKSNEMDCETEESHVWTLAKSWNPCPIGMLPRAVGSSGCLPVLDVINNETVLDVTDKEKQTEVLDRKDNWRLIKHGAKRDAPSDLQLLDNSAVKKMRETEEFGEFNDESPMEDDEFPTEEANGYLMVGGIWKRIKEEELLAIQSSVRILI</sequence>
<accession>A0AAV0YKV5</accession>
<reference evidence="1 2" key="1">
    <citation type="submission" date="2023-01" db="EMBL/GenBank/DDBJ databases">
        <authorList>
            <person name="Kreplak J."/>
        </authorList>
    </citation>
    <scope>NUCLEOTIDE SEQUENCE [LARGE SCALE GENOMIC DNA]</scope>
</reference>
<evidence type="ECO:0000313" key="2">
    <source>
        <dbReference type="Proteomes" id="UP001157006"/>
    </source>
</evidence>
<dbReference type="PANTHER" id="PTHR15002:SF0">
    <property type="entry name" value="RIBOSOMAL BIOGENESIS PROTEIN LAS1L"/>
    <property type="match status" value="1"/>
</dbReference>
<organism evidence="1 2">
    <name type="scientific">Vicia faba</name>
    <name type="common">Broad bean</name>
    <name type="synonym">Faba vulgaris</name>
    <dbReference type="NCBI Taxonomy" id="3906"/>
    <lineage>
        <taxon>Eukaryota</taxon>
        <taxon>Viridiplantae</taxon>
        <taxon>Streptophyta</taxon>
        <taxon>Embryophyta</taxon>
        <taxon>Tracheophyta</taxon>
        <taxon>Spermatophyta</taxon>
        <taxon>Magnoliopsida</taxon>
        <taxon>eudicotyledons</taxon>
        <taxon>Gunneridae</taxon>
        <taxon>Pentapetalae</taxon>
        <taxon>rosids</taxon>
        <taxon>fabids</taxon>
        <taxon>Fabales</taxon>
        <taxon>Fabaceae</taxon>
        <taxon>Papilionoideae</taxon>
        <taxon>50 kb inversion clade</taxon>
        <taxon>NPAAA clade</taxon>
        <taxon>Hologalegina</taxon>
        <taxon>IRL clade</taxon>
        <taxon>Fabeae</taxon>
        <taxon>Vicia</taxon>
    </lineage>
</organism>
<dbReference type="EMBL" id="OX451736">
    <property type="protein sequence ID" value="CAI8586690.1"/>
    <property type="molecule type" value="Genomic_DNA"/>
</dbReference>
<dbReference type="GO" id="GO:0000470">
    <property type="term" value="P:maturation of LSU-rRNA"/>
    <property type="evidence" value="ECO:0007669"/>
    <property type="project" value="TreeGrafter"/>
</dbReference>
<proteinExistence type="predicted"/>
<gene>
    <name evidence="1" type="ORF">VFH_I265800</name>
</gene>
<dbReference type="PANTHER" id="PTHR15002">
    <property type="entry name" value="RIBOSOMAL BIOGENESIS PROTEIN LAS1L"/>
    <property type="match status" value="1"/>
</dbReference>
<evidence type="ECO:0008006" key="3">
    <source>
        <dbReference type="Google" id="ProtNLM"/>
    </source>
</evidence>
<dbReference type="GO" id="GO:0000460">
    <property type="term" value="P:maturation of 5.8S rRNA"/>
    <property type="evidence" value="ECO:0007669"/>
    <property type="project" value="TreeGrafter"/>
</dbReference>
<name>A0AAV0YKV5_VICFA</name>
<dbReference type="Proteomes" id="UP001157006">
    <property type="component" value="Chromosome 1L"/>
</dbReference>
<dbReference type="Pfam" id="PF04031">
    <property type="entry name" value="Las1"/>
    <property type="match status" value="1"/>
</dbReference>
<protein>
    <recommendedName>
        <fullName evidence="3">Las1-like family protein</fullName>
    </recommendedName>
</protein>
<dbReference type="GO" id="GO:0030687">
    <property type="term" value="C:preribosome, large subunit precursor"/>
    <property type="evidence" value="ECO:0007669"/>
    <property type="project" value="TreeGrafter"/>
</dbReference>
<evidence type="ECO:0000313" key="1">
    <source>
        <dbReference type="EMBL" id="CAI8586690.1"/>
    </source>
</evidence>
<dbReference type="InterPro" id="IPR007174">
    <property type="entry name" value="Las1"/>
</dbReference>
<dbReference type="AlphaFoldDB" id="A0AAV0YKV5"/>